<dbReference type="Pfam" id="PF13545">
    <property type="entry name" value="HTH_Crp_2"/>
    <property type="match status" value="1"/>
</dbReference>
<name>A0A521B951_9FLAO</name>
<evidence type="ECO:0000259" key="5">
    <source>
        <dbReference type="PROSITE" id="PS51063"/>
    </source>
</evidence>
<reference evidence="6 7" key="1">
    <citation type="submission" date="2017-05" db="EMBL/GenBank/DDBJ databases">
        <authorList>
            <person name="Varghese N."/>
            <person name="Submissions S."/>
        </authorList>
    </citation>
    <scope>NUCLEOTIDE SEQUENCE [LARGE SCALE GENOMIC DNA]</scope>
    <source>
        <strain evidence="6 7">DSM 29371</strain>
    </source>
</reference>
<dbReference type="SMART" id="SM00100">
    <property type="entry name" value="cNMP"/>
    <property type="match status" value="1"/>
</dbReference>
<dbReference type="Pfam" id="PF00027">
    <property type="entry name" value="cNMP_binding"/>
    <property type="match status" value="1"/>
</dbReference>
<dbReference type="InterPro" id="IPR050397">
    <property type="entry name" value="Env_Response_Regulators"/>
</dbReference>
<keyword evidence="7" id="KW-1185">Reference proteome</keyword>
<dbReference type="Proteomes" id="UP000316916">
    <property type="component" value="Unassembled WGS sequence"/>
</dbReference>
<dbReference type="GO" id="GO:0005829">
    <property type="term" value="C:cytosol"/>
    <property type="evidence" value="ECO:0007669"/>
    <property type="project" value="TreeGrafter"/>
</dbReference>
<dbReference type="Gene3D" id="2.60.120.10">
    <property type="entry name" value="Jelly Rolls"/>
    <property type="match status" value="1"/>
</dbReference>
<dbReference type="PRINTS" id="PR00034">
    <property type="entry name" value="HTHCRP"/>
</dbReference>
<dbReference type="PROSITE" id="PS51063">
    <property type="entry name" value="HTH_CRP_2"/>
    <property type="match status" value="1"/>
</dbReference>
<dbReference type="GO" id="GO:0003677">
    <property type="term" value="F:DNA binding"/>
    <property type="evidence" value="ECO:0007669"/>
    <property type="project" value="UniProtKB-KW"/>
</dbReference>
<sequence>MKKTISCMNIDEKILHSFGGENAIYKAHEFIFKEGDHSQYYFQIISGKVKLNTFTENGKEFIHNILGKNQSFGDPLLFIEKLYPTNAISLQTTEIVKMPKDNFMEMLKSNPELSMEMNMCLSQRLYYNNLMLRNLALADPIQRLKGVMDYLKSYHDGDCQHCFPIELTRQQIADLTGLRVETVIRTVKKMVKNEMIKLEGRRILY</sequence>
<dbReference type="SUPFAM" id="SSF46785">
    <property type="entry name" value="Winged helix' DNA-binding domain"/>
    <property type="match status" value="1"/>
</dbReference>
<dbReference type="AlphaFoldDB" id="A0A521B951"/>
<dbReference type="InterPro" id="IPR000595">
    <property type="entry name" value="cNMP-bd_dom"/>
</dbReference>
<organism evidence="6 7">
    <name type="scientific">Chryseobacterium rhizoplanae</name>
    <dbReference type="NCBI Taxonomy" id="1609531"/>
    <lineage>
        <taxon>Bacteria</taxon>
        <taxon>Pseudomonadati</taxon>
        <taxon>Bacteroidota</taxon>
        <taxon>Flavobacteriia</taxon>
        <taxon>Flavobacteriales</taxon>
        <taxon>Weeksellaceae</taxon>
        <taxon>Chryseobacterium group</taxon>
        <taxon>Chryseobacterium</taxon>
    </lineage>
</organism>
<dbReference type="RefSeq" id="WP_228451467.1">
    <property type="nucleotide sequence ID" value="NZ_FXTC01000001.1"/>
</dbReference>
<dbReference type="InterPro" id="IPR014710">
    <property type="entry name" value="RmlC-like_jellyroll"/>
</dbReference>
<proteinExistence type="predicted"/>
<dbReference type="InterPro" id="IPR036390">
    <property type="entry name" value="WH_DNA-bd_sf"/>
</dbReference>
<dbReference type="SMART" id="SM00419">
    <property type="entry name" value="HTH_CRP"/>
    <property type="match status" value="1"/>
</dbReference>
<feature type="domain" description="HTH crp-type" evidence="5">
    <location>
        <begin position="138"/>
        <end position="205"/>
    </location>
</feature>
<dbReference type="SUPFAM" id="SSF51206">
    <property type="entry name" value="cAMP-binding domain-like"/>
    <property type="match status" value="1"/>
</dbReference>
<dbReference type="PANTHER" id="PTHR24567:SF26">
    <property type="entry name" value="REGULATORY PROTEIN YEIL"/>
    <property type="match status" value="1"/>
</dbReference>
<evidence type="ECO:0000259" key="4">
    <source>
        <dbReference type="PROSITE" id="PS50042"/>
    </source>
</evidence>
<evidence type="ECO:0000313" key="6">
    <source>
        <dbReference type="EMBL" id="SMO43585.1"/>
    </source>
</evidence>
<accession>A0A521B951</accession>
<evidence type="ECO:0000313" key="7">
    <source>
        <dbReference type="Proteomes" id="UP000316916"/>
    </source>
</evidence>
<dbReference type="CDD" id="cd00038">
    <property type="entry name" value="CAP_ED"/>
    <property type="match status" value="1"/>
</dbReference>
<dbReference type="EMBL" id="FXTC01000001">
    <property type="protein sequence ID" value="SMO43585.1"/>
    <property type="molecule type" value="Genomic_DNA"/>
</dbReference>
<feature type="domain" description="Cyclic nucleotide-binding" evidence="4">
    <location>
        <begin position="25"/>
        <end position="124"/>
    </location>
</feature>
<evidence type="ECO:0000256" key="2">
    <source>
        <dbReference type="ARBA" id="ARBA00023125"/>
    </source>
</evidence>
<evidence type="ECO:0000256" key="1">
    <source>
        <dbReference type="ARBA" id="ARBA00023015"/>
    </source>
</evidence>
<keyword evidence="2" id="KW-0238">DNA-binding</keyword>
<dbReference type="GO" id="GO:0003700">
    <property type="term" value="F:DNA-binding transcription factor activity"/>
    <property type="evidence" value="ECO:0007669"/>
    <property type="project" value="TreeGrafter"/>
</dbReference>
<dbReference type="InterPro" id="IPR018490">
    <property type="entry name" value="cNMP-bd_dom_sf"/>
</dbReference>
<dbReference type="PROSITE" id="PS50042">
    <property type="entry name" value="CNMP_BINDING_3"/>
    <property type="match status" value="1"/>
</dbReference>
<keyword evidence="3" id="KW-0804">Transcription</keyword>
<dbReference type="PANTHER" id="PTHR24567">
    <property type="entry name" value="CRP FAMILY TRANSCRIPTIONAL REGULATORY PROTEIN"/>
    <property type="match status" value="1"/>
</dbReference>
<keyword evidence="1" id="KW-0805">Transcription regulation</keyword>
<evidence type="ECO:0000256" key="3">
    <source>
        <dbReference type="ARBA" id="ARBA00023163"/>
    </source>
</evidence>
<dbReference type="InterPro" id="IPR012318">
    <property type="entry name" value="HTH_CRP"/>
</dbReference>
<protein>
    <submittedName>
        <fullName evidence="6">cAMP-binding domain of CRP or a regulatory subunit of cAMP-dependent protein kinases</fullName>
    </submittedName>
</protein>
<gene>
    <name evidence="6" type="ORF">SAMN06265171_101792</name>
</gene>